<dbReference type="Proteomes" id="UP000243778">
    <property type="component" value="Unassembled WGS sequence"/>
</dbReference>
<reference evidence="4" key="2">
    <citation type="submission" date="2016-10" db="EMBL/GenBank/DDBJ databases">
        <authorList>
            <person name="Varghese N."/>
            <person name="Submissions S."/>
        </authorList>
    </citation>
    <scope>NUCLEOTIDE SEQUENCE [LARGE SCALE GENOMIC DNA]</scope>
    <source>
        <strain evidence="4">NRRL B-59562</strain>
    </source>
</reference>
<gene>
    <name evidence="2" type="ORF">DI599_03380</name>
    <name evidence="3" type="ORF">SAMN05216287_2933</name>
</gene>
<accession>A0A1H3BR52</accession>
<dbReference type="InterPro" id="IPR035924">
    <property type="entry name" value="FlaG-like_sf"/>
</dbReference>
<reference evidence="3" key="1">
    <citation type="submission" date="2016-10" db="EMBL/GenBank/DDBJ databases">
        <authorList>
            <person name="de Groot N.N."/>
        </authorList>
    </citation>
    <scope>NUCLEOTIDE SEQUENCE [LARGE SCALE GENOMIC DNA]</scope>
    <source>
        <strain evidence="3">NRRL B-59562</strain>
    </source>
</reference>
<evidence type="ECO:0000313" key="2">
    <source>
        <dbReference type="EMBL" id="PZP26215.1"/>
    </source>
</evidence>
<dbReference type="EMBL" id="QFOH01000003">
    <property type="protein sequence ID" value="PZP26215.1"/>
    <property type="molecule type" value="Genomic_DNA"/>
</dbReference>
<keyword evidence="3" id="KW-0966">Cell projection</keyword>
<feature type="compositionally biased region" description="Polar residues" evidence="1">
    <location>
        <begin position="1"/>
        <end position="12"/>
    </location>
</feature>
<dbReference type="STRING" id="1007099.SAMN05216287_2933"/>
<organism evidence="2 5">
    <name type="scientific">Pseudomonas kuykendallii</name>
    <dbReference type="NCBI Taxonomy" id="1007099"/>
    <lineage>
        <taxon>Bacteria</taxon>
        <taxon>Pseudomonadati</taxon>
        <taxon>Pseudomonadota</taxon>
        <taxon>Gammaproteobacteria</taxon>
        <taxon>Pseudomonadales</taxon>
        <taxon>Pseudomonadaceae</taxon>
        <taxon>Pseudomonas</taxon>
    </lineage>
</organism>
<dbReference type="RefSeq" id="WP_090229614.1">
    <property type="nucleotide sequence ID" value="NZ_CAURGU010000006.1"/>
</dbReference>
<reference evidence="2 5" key="3">
    <citation type="submission" date="2017-08" db="EMBL/GenBank/DDBJ databases">
        <title>Infants hospitalized years apart are colonized by the same room-sourced microbial strains.</title>
        <authorList>
            <person name="Brooks B."/>
            <person name="Olm M.R."/>
            <person name="Firek B.A."/>
            <person name="Baker R."/>
            <person name="Thomas B.C."/>
            <person name="Morowitz M.J."/>
            <person name="Banfield J.F."/>
        </authorList>
    </citation>
    <scope>NUCLEOTIDE SEQUENCE [LARGE SCALE GENOMIC DNA]</scope>
    <source>
        <strain evidence="2">S2_009_000_R2_77</strain>
    </source>
</reference>
<evidence type="ECO:0000313" key="3">
    <source>
        <dbReference type="EMBL" id="SDX44201.1"/>
    </source>
</evidence>
<evidence type="ECO:0000256" key="1">
    <source>
        <dbReference type="SAM" id="MobiDB-lite"/>
    </source>
</evidence>
<name>A0A2W5D2D6_9PSED</name>
<accession>A0A2W5D2D6</accession>
<dbReference type="OrthoDB" id="5741693at2"/>
<dbReference type="SUPFAM" id="SSF160214">
    <property type="entry name" value="FlaG-like"/>
    <property type="match status" value="1"/>
</dbReference>
<dbReference type="InterPro" id="IPR005186">
    <property type="entry name" value="FlaG"/>
</dbReference>
<dbReference type="PANTHER" id="PTHR37166">
    <property type="entry name" value="PROTEIN FLAG"/>
    <property type="match status" value="1"/>
</dbReference>
<evidence type="ECO:0000313" key="5">
    <source>
        <dbReference type="Proteomes" id="UP000249198"/>
    </source>
</evidence>
<feature type="compositionally biased region" description="Low complexity" evidence="1">
    <location>
        <begin position="13"/>
        <end position="27"/>
    </location>
</feature>
<sequence length="122" mass="12807">MNITTPNVQYVPSTTTSTSATSGKASSEAVTSVATGKAENAVSAGESIDRGELDSAVASMQNYAQSIKRNLDFHLDDSSGRVVVQVVASDSGEVIRQIPSEEALELAANLDGMRSLLFREQA</sequence>
<dbReference type="Pfam" id="PF03646">
    <property type="entry name" value="FlaG"/>
    <property type="match status" value="1"/>
</dbReference>
<dbReference type="Gene3D" id="3.30.160.170">
    <property type="entry name" value="FlaG-like"/>
    <property type="match status" value="1"/>
</dbReference>
<feature type="region of interest" description="Disordered" evidence="1">
    <location>
        <begin position="1"/>
        <end position="48"/>
    </location>
</feature>
<keyword evidence="3" id="KW-0282">Flagellum</keyword>
<protein>
    <submittedName>
        <fullName evidence="3">Flagellar protein FlaG</fullName>
    </submittedName>
</protein>
<keyword evidence="3" id="KW-0969">Cilium</keyword>
<evidence type="ECO:0000313" key="4">
    <source>
        <dbReference type="Proteomes" id="UP000243778"/>
    </source>
</evidence>
<dbReference type="AlphaFoldDB" id="A0A2W5D2D6"/>
<keyword evidence="4" id="KW-1185">Reference proteome</keyword>
<dbReference type="Proteomes" id="UP000249198">
    <property type="component" value="Unassembled WGS sequence"/>
</dbReference>
<proteinExistence type="predicted"/>
<dbReference type="EMBL" id="FNNU01000004">
    <property type="protein sequence ID" value="SDX44201.1"/>
    <property type="molecule type" value="Genomic_DNA"/>
</dbReference>
<dbReference type="PANTHER" id="PTHR37166:SF1">
    <property type="entry name" value="PROTEIN FLAG"/>
    <property type="match status" value="1"/>
</dbReference>